<gene>
    <name evidence="2" type="ORF">CR105_19155</name>
</gene>
<name>A0A2G8TCI1_9BURK</name>
<dbReference type="Proteomes" id="UP000230390">
    <property type="component" value="Unassembled WGS sequence"/>
</dbReference>
<proteinExistence type="predicted"/>
<dbReference type="Gene3D" id="3.40.50.2300">
    <property type="match status" value="1"/>
</dbReference>
<dbReference type="PIRSF" id="PIRSF036382">
    <property type="entry name" value="RR_antiterm"/>
    <property type="match status" value="1"/>
</dbReference>
<dbReference type="SMART" id="SM01012">
    <property type="entry name" value="ANTAR"/>
    <property type="match status" value="1"/>
</dbReference>
<comment type="caution">
    <text evidence="2">The sequence shown here is derived from an EMBL/GenBank/DDBJ whole genome shotgun (WGS) entry which is preliminary data.</text>
</comment>
<evidence type="ECO:0000313" key="3">
    <source>
        <dbReference type="Proteomes" id="UP000230390"/>
    </source>
</evidence>
<dbReference type="RefSeq" id="WP_099791138.1">
    <property type="nucleotide sequence ID" value="NZ_JBHLYV010000096.1"/>
</dbReference>
<dbReference type="GO" id="GO:0003723">
    <property type="term" value="F:RNA binding"/>
    <property type="evidence" value="ECO:0007669"/>
    <property type="project" value="InterPro"/>
</dbReference>
<dbReference type="EMBL" id="PDOC01000014">
    <property type="protein sequence ID" value="PIL43378.1"/>
    <property type="molecule type" value="Genomic_DNA"/>
</dbReference>
<organism evidence="2 3">
    <name type="scientific">Massilia eurypsychrophila</name>
    <dbReference type="NCBI Taxonomy" id="1485217"/>
    <lineage>
        <taxon>Bacteria</taxon>
        <taxon>Pseudomonadati</taxon>
        <taxon>Pseudomonadota</taxon>
        <taxon>Betaproteobacteria</taxon>
        <taxon>Burkholderiales</taxon>
        <taxon>Oxalobacteraceae</taxon>
        <taxon>Telluria group</taxon>
        <taxon>Massilia</taxon>
    </lineage>
</organism>
<evidence type="ECO:0000313" key="2">
    <source>
        <dbReference type="EMBL" id="PIL43378.1"/>
    </source>
</evidence>
<accession>A0A2G8TCI1</accession>
<dbReference type="OrthoDB" id="9782798at2"/>
<dbReference type="InterPro" id="IPR008327">
    <property type="entry name" value="Sig_transdc_resp-reg_antiterm"/>
</dbReference>
<protein>
    <submittedName>
        <fullName evidence="2">Response regulator</fullName>
    </submittedName>
</protein>
<reference evidence="2 3" key="1">
    <citation type="submission" date="2017-10" db="EMBL/GenBank/DDBJ databases">
        <title>Massilia psychrophilum sp. nov., a novel purple-pigmented bacterium isolated from Tianshan glacier, Xinjiang Municipality, China.</title>
        <authorList>
            <person name="Wang H."/>
        </authorList>
    </citation>
    <scope>NUCLEOTIDE SEQUENCE [LARGE SCALE GENOMIC DNA]</scope>
    <source>
        <strain evidence="2 3">JCM 30074</strain>
    </source>
</reference>
<dbReference type="AlphaFoldDB" id="A0A2G8TCI1"/>
<sequence>MKSRQPPPPKLRIVVATTIVPPGEHDDAALAAQVRRGNALRIGLLEAGYDLVASLPADMFLPERIAQLQPDLIIIDAESDARDVLEHIVITSRDERRPIVLFTEDDTTSSMEAAMAAGVSAYIVAGLKAERIKPVLGVALARFRQEQKLLDELADTRHKLAERKVVERAKGVLMAHQQLTEEQAFQKLRSMAMNKKLKLSEIAQRILDVEDLLG</sequence>
<dbReference type="InterPro" id="IPR011006">
    <property type="entry name" value="CheY-like_superfamily"/>
</dbReference>
<dbReference type="Gene3D" id="1.10.10.10">
    <property type="entry name" value="Winged helix-like DNA-binding domain superfamily/Winged helix DNA-binding domain"/>
    <property type="match status" value="1"/>
</dbReference>
<dbReference type="SUPFAM" id="SSF52172">
    <property type="entry name" value="CheY-like"/>
    <property type="match status" value="1"/>
</dbReference>
<dbReference type="Pfam" id="PF03861">
    <property type="entry name" value="ANTAR"/>
    <property type="match status" value="1"/>
</dbReference>
<dbReference type="InterPro" id="IPR036388">
    <property type="entry name" value="WH-like_DNA-bd_sf"/>
</dbReference>
<dbReference type="InterPro" id="IPR005561">
    <property type="entry name" value="ANTAR"/>
</dbReference>
<dbReference type="PROSITE" id="PS50921">
    <property type="entry name" value="ANTAR"/>
    <property type="match status" value="1"/>
</dbReference>
<feature type="domain" description="ANTAR" evidence="1">
    <location>
        <begin position="146"/>
        <end position="207"/>
    </location>
</feature>
<keyword evidence="3" id="KW-1185">Reference proteome</keyword>
<evidence type="ECO:0000259" key="1">
    <source>
        <dbReference type="PROSITE" id="PS50921"/>
    </source>
</evidence>